<gene>
    <name evidence="3" type="ORF">MKZ38_000962</name>
</gene>
<dbReference type="GO" id="GO:0007165">
    <property type="term" value="P:signal transduction"/>
    <property type="evidence" value="ECO:0007669"/>
    <property type="project" value="TreeGrafter"/>
</dbReference>
<dbReference type="GO" id="GO:0005737">
    <property type="term" value="C:cytoplasm"/>
    <property type="evidence" value="ECO:0007669"/>
    <property type="project" value="TreeGrafter"/>
</dbReference>
<feature type="region of interest" description="Disordered" evidence="1">
    <location>
        <begin position="258"/>
        <end position="296"/>
    </location>
</feature>
<reference evidence="3" key="1">
    <citation type="submission" date="2022-07" db="EMBL/GenBank/DDBJ databases">
        <title>Draft genome sequence of Zalerion maritima ATCC 34329, a (micro)plastics degrading marine fungus.</title>
        <authorList>
            <person name="Paco A."/>
            <person name="Goncalves M.F.M."/>
            <person name="Rocha-Santos T.A.P."/>
            <person name="Alves A."/>
        </authorList>
    </citation>
    <scope>NUCLEOTIDE SEQUENCE</scope>
    <source>
        <strain evidence="3">ATCC 34329</strain>
    </source>
</reference>
<feature type="compositionally biased region" description="Polar residues" evidence="1">
    <location>
        <begin position="33"/>
        <end position="47"/>
    </location>
</feature>
<feature type="compositionally biased region" description="Basic and acidic residues" evidence="1">
    <location>
        <begin position="976"/>
        <end position="988"/>
    </location>
</feature>
<accession>A0AAD5WTL3</accession>
<protein>
    <submittedName>
        <fullName evidence="3">Protein kinase domain-containing protein</fullName>
    </submittedName>
</protein>
<proteinExistence type="predicted"/>
<feature type="compositionally biased region" description="Polar residues" evidence="1">
    <location>
        <begin position="1041"/>
        <end position="1052"/>
    </location>
</feature>
<evidence type="ECO:0000256" key="1">
    <source>
        <dbReference type="SAM" id="MobiDB-lite"/>
    </source>
</evidence>
<dbReference type="EMBL" id="JAKWBI020000122">
    <property type="protein sequence ID" value="KAJ2902164.1"/>
    <property type="molecule type" value="Genomic_DNA"/>
</dbReference>
<dbReference type="InterPro" id="IPR000719">
    <property type="entry name" value="Prot_kinase_dom"/>
</dbReference>
<dbReference type="SUPFAM" id="SSF56112">
    <property type="entry name" value="Protein kinase-like (PK-like)"/>
    <property type="match status" value="1"/>
</dbReference>
<dbReference type="PANTHER" id="PTHR23257">
    <property type="entry name" value="SERINE-THREONINE PROTEIN KINASE"/>
    <property type="match status" value="1"/>
</dbReference>
<feature type="compositionally biased region" description="Basic and acidic residues" evidence="1">
    <location>
        <begin position="86"/>
        <end position="95"/>
    </location>
</feature>
<feature type="compositionally biased region" description="Basic and acidic residues" evidence="1">
    <location>
        <begin position="102"/>
        <end position="116"/>
    </location>
</feature>
<dbReference type="Gene3D" id="1.10.510.10">
    <property type="entry name" value="Transferase(Phosphotransferase) domain 1"/>
    <property type="match status" value="1"/>
</dbReference>
<dbReference type="GO" id="GO:0005524">
    <property type="term" value="F:ATP binding"/>
    <property type="evidence" value="ECO:0007669"/>
    <property type="project" value="InterPro"/>
</dbReference>
<evidence type="ECO:0000313" key="3">
    <source>
        <dbReference type="EMBL" id="KAJ2902164.1"/>
    </source>
</evidence>
<feature type="region of interest" description="Disordered" evidence="1">
    <location>
        <begin position="941"/>
        <end position="1060"/>
    </location>
</feature>
<dbReference type="InterPro" id="IPR050167">
    <property type="entry name" value="Ser_Thr_protein_kinase"/>
</dbReference>
<evidence type="ECO:0000313" key="4">
    <source>
        <dbReference type="Proteomes" id="UP001201980"/>
    </source>
</evidence>
<keyword evidence="3" id="KW-0418">Kinase</keyword>
<keyword evidence="3" id="KW-0808">Transferase</keyword>
<dbReference type="Pfam" id="PF00069">
    <property type="entry name" value="Pkinase"/>
    <property type="match status" value="1"/>
</dbReference>
<dbReference type="Proteomes" id="UP001201980">
    <property type="component" value="Unassembled WGS sequence"/>
</dbReference>
<dbReference type="GO" id="GO:0004672">
    <property type="term" value="F:protein kinase activity"/>
    <property type="evidence" value="ECO:0007669"/>
    <property type="project" value="InterPro"/>
</dbReference>
<dbReference type="AlphaFoldDB" id="A0AAD5WTL3"/>
<feature type="compositionally biased region" description="Polar residues" evidence="1">
    <location>
        <begin position="1003"/>
        <end position="1017"/>
    </location>
</feature>
<comment type="caution">
    <text evidence="3">The sequence shown here is derived from an EMBL/GenBank/DDBJ whole genome shotgun (WGS) entry which is preliminary data.</text>
</comment>
<keyword evidence="4" id="KW-1185">Reference proteome</keyword>
<organism evidence="3 4">
    <name type="scientific">Zalerion maritima</name>
    <dbReference type="NCBI Taxonomy" id="339359"/>
    <lineage>
        <taxon>Eukaryota</taxon>
        <taxon>Fungi</taxon>
        <taxon>Dikarya</taxon>
        <taxon>Ascomycota</taxon>
        <taxon>Pezizomycotina</taxon>
        <taxon>Sordariomycetes</taxon>
        <taxon>Lulworthiomycetidae</taxon>
        <taxon>Lulworthiales</taxon>
        <taxon>Lulworthiaceae</taxon>
        <taxon>Zalerion</taxon>
    </lineage>
</organism>
<dbReference type="InterPro" id="IPR011009">
    <property type="entry name" value="Kinase-like_dom_sf"/>
</dbReference>
<feature type="domain" description="Protein kinase" evidence="2">
    <location>
        <begin position="433"/>
        <end position="667"/>
    </location>
</feature>
<evidence type="ECO:0000259" key="2">
    <source>
        <dbReference type="PROSITE" id="PS50011"/>
    </source>
</evidence>
<dbReference type="PROSITE" id="PS50011">
    <property type="entry name" value="PROTEIN_KINASE_DOM"/>
    <property type="match status" value="1"/>
</dbReference>
<feature type="compositionally biased region" description="Basic and acidic residues" evidence="1">
    <location>
        <begin position="260"/>
        <end position="292"/>
    </location>
</feature>
<feature type="compositionally biased region" description="Basic and acidic residues" evidence="1">
    <location>
        <begin position="60"/>
        <end position="69"/>
    </location>
</feature>
<name>A0AAD5WTL3_9PEZI</name>
<sequence>MAHLDSPLKKQALAEMNKRWSFLGMDLKKLTTPWRSNGTSDGSNTSPKAKKTLTVAQSDKQVDKSDRRTIGKVIPSFGRVKTFKRQQSELRDRLEPIAPSQGERRTTSADRRTDTSRRRKASEPKSQGPRASAPAFPSEGYSDDPVLPAPAFPVSLPASPSVESHQYETLKYPLLQQPLPSFIVTNDSKALPAQLEPASPAVEEPIEHISEAPASDMLTKGPAEVQEQDELHRDMLERELNTPAPIEPEQSTNEAIAGHEPLDPRHTGHDGIPVEEKCDQDQDDNKSDHPPSETDSLFDEIIRKELERKWILNLSMHFRDRSKREKFFVTYHQQTPCISAWRRVTISLDYRDAPPGSLELELLRTNYQRDKSAKIYESIRESLLDIQFYPTVTNLKLQTTNGRLHVHVVEDVNEIINYPNSRMVNHLGCRLVRESEIEFDSHMSGFVYRVRVDNRVLIKKEIPGPDTVDEFLYEVNALNQLRSCRNIIEFYGVVVDDHDDKVKGLLISYAEKGALIDIIYDHNHSLERELREKWARQIIKGLSDIHESGFVQGDFTLSNIVIDENDDAKIIDINRRGCPVGWEPPEATPLIESGQRISMYIGVKSDLFQLGMVLWALATQEDEPESHPRPLHLSASDAPRWYCRVVETCLSDDPRFRMQAESLLTFFPDRCEDQLSHHRRRTASYSVSGDDYSVQSFPNNHQSYHCVEEVNTGKPHVTPRVTTVSPPPDWSPSSPLGYTETDASLNGLHLDNGYQPMRGRSPPRDAGFHTHGVTPRYSWQDNNVATGWESRSTSPRSGVSPRLKASNFGQEQLLDIVDDVDAMPAANEISVAPVIPAMPSHENASGNTDVEQHAYAEEVEVPTQPFIDNDTTEGHQSATSINNIPHDPEMTALGLEIDVHSAGKGEVESPSIRVATTVKPAQDGLCEIGSPLNITQSAKMEANEDTTTGHNFQDRYSDPRGQPENQEPGITVPDISVEKAESQGKDSGIDTTKTIIRNDVPISAQQSAKVYESSNARAITDQIPSPKPPASPSPTRASAVRNGSDNGDSTLLNGICGNDEVPMDEKRRSALFDDLDAIVTSDVITHQVATGTSKAKP</sequence>
<feature type="region of interest" description="Disordered" evidence="1">
    <location>
        <begin position="31"/>
        <end position="145"/>
    </location>
</feature>